<evidence type="ECO:0000259" key="4">
    <source>
        <dbReference type="PROSITE" id="PS50110"/>
    </source>
</evidence>
<dbReference type="FunFam" id="3.30.70.270:FF:000001">
    <property type="entry name" value="Diguanylate cyclase domain protein"/>
    <property type="match status" value="1"/>
</dbReference>
<feature type="domain" description="GGDEF" evidence="5">
    <location>
        <begin position="181"/>
        <end position="315"/>
    </location>
</feature>
<dbReference type="GO" id="GO:0043709">
    <property type="term" value="P:cell adhesion involved in single-species biofilm formation"/>
    <property type="evidence" value="ECO:0007669"/>
    <property type="project" value="TreeGrafter"/>
</dbReference>
<accession>A0A1F6SXX1</accession>
<feature type="modified residue" description="4-aspartylphosphate" evidence="3">
    <location>
        <position position="62"/>
    </location>
</feature>
<dbReference type="NCBIfam" id="TIGR00254">
    <property type="entry name" value="GGDEF"/>
    <property type="match status" value="1"/>
</dbReference>
<evidence type="ECO:0000256" key="1">
    <source>
        <dbReference type="ARBA" id="ARBA00012528"/>
    </source>
</evidence>
<dbReference type="InterPro" id="IPR050469">
    <property type="entry name" value="Diguanylate_Cyclase"/>
</dbReference>
<keyword evidence="3" id="KW-0597">Phosphoprotein</keyword>
<reference evidence="6 7" key="1">
    <citation type="journal article" date="2016" name="Nat. Commun.">
        <title>Thousands of microbial genomes shed light on interconnected biogeochemical processes in an aquifer system.</title>
        <authorList>
            <person name="Anantharaman K."/>
            <person name="Brown C.T."/>
            <person name="Hug L.A."/>
            <person name="Sharon I."/>
            <person name="Castelle C.J."/>
            <person name="Probst A.J."/>
            <person name="Thomas B.C."/>
            <person name="Singh A."/>
            <person name="Wilkins M.J."/>
            <person name="Karaoz U."/>
            <person name="Brodie E.L."/>
            <person name="Williams K.H."/>
            <person name="Hubbard S.S."/>
            <person name="Banfield J.F."/>
        </authorList>
    </citation>
    <scope>NUCLEOTIDE SEQUENCE [LARGE SCALE GENOMIC DNA]</scope>
</reference>
<dbReference type="SMART" id="SM00448">
    <property type="entry name" value="REC"/>
    <property type="match status" value="1"/>
</dbReference>
<dbReference type="Gene3D" id="3.30.70.270">
    <property type="match status" value="1"/>
</dbReference>
<evidence type="ECO:0000259" key="5">
    <source>
        <dbReference type="PROSITE" id="PS50887"/>
    </source>
</evidence>
<evidence type="ECO:0000256" key="2">
    <source>
        <dbReference type="ARBA" id="ARBA00034247"/>
    </source>
</evidence>
<dbReference type="EMBL" id="MFSR01000084">
    <property type="protein sequence ID" value="OGI37768.1"/>
    <property type="molecule type" value="Genomic_DNA"/>
</dbReference>
<dbReference type="Pfam" id="PF00990">
    <property type="entry name" value="GGDEF"/>
    <property type="match status" value="1"/>
</dbReference>
<evidence type="ECO:0000256" key="3">
    <source>
        <dbReference type="PROSITE-ProRule" id="PRU00169"/>
    </source>
</evidence>
<dbReference type="InterPro" id="IPR000160">
    <property type="entry name" value="GGDEF_dom"/>
</dbReference>
<dbReference type="PROSITE" id="PS50887">
    <property type="entry name" value="GGDEF"/>
    <property type="match status" value="1"/>
</dbReference>
<sequence length="322" mass="35859">MPTPNTQPVTVPQILLVEDSLTTAALVGNYLSGSYRILHAKDGAEAWEMLQRTPDIELVLTDIQMPHLTGHQLLVKIRKSDNARLRSLPVIVMTTADDNVDRNLAFLNGANDFITKPIDELELQARVNMHHKLARTIRDLEESRRRLAEQAMTDPLTQLRNRRAFFESGSKCLARARRHNGDMAVMLFDIDFFKKINDTYGHQSGDEALVAVAAILTSMSRAEDTVARMGGEEFAILLPDTNRLGTAVLAERMRIAIEKERFILGGKIVPITVSIGIASRDADPVDTVDQLLNIADKRLYLAKQSGRNRICVNDEGKSSFAS</sequence>
<dbReference type="AlphaFoldDB" id="A0A1F6SXX1"/>
<dbReference type="InterPro" id="IPR043128">
    <property type="entry name" value="Rev_trsase/Diguanyl_cyclase"/>
</dbReference>
<dbReference type="InterPro" id="IPR001789">
    <property type="entry name" value="Sig_transdc_resp-reg_receiver"/>
</dbReference>
<comment type="catalytic activity">
    <reaction evidence="2">
        <text>2 GTP = 3',3'-c-di-GMP + 2 diphosphate</text>
        <dbReference type="Rhea" id="RHEA:24898"/>
        <dbReference type="ChEBI" id="CHEBI:33019"/>
        <dbReference type="ChEBI" id="CHEBI:37565"/>
        <dbReference type="ChEBI" id="CHEBI:58805"/>
        <dbReference type="EC" id="2.7.7.65"/>
    </reaction>
</comment>
<dbReference type="CDD" id="cd01949">
    <property type="entry name" value="GGDEF"/>
    <property type="match status" value="1"/>
</dbReference>
<dbReference type="GO" id="GO:0000160">
    <property type="term" value="P:phosphorelay signal transduction system"/>
    <property type="evidence" value="ECO:0007669"/>
    <property type="project" value="InterPro"/>
</dbReference>
<dbReference type="Gene3D" id="3.40.50.2300">
    <property type="match status" value="1"/>
</dbReference>
<dbReference type="InterPro" id="IPR029787">
    <property type="entry name" value="Nucleotide_cyclase"/>
</dbReference>
<dbReference type="PROSITE" id="PS50110">
    <property type="entry name" value="RESPONSE_REGULATORY"/>
    <property type="match status" value="1"/>
</dbReference>
<dbReference type="GO" id="GO:0005886">
    <property type="term" value="C:plasma membrane"/>
    <property type="evidence" value="ECO:0007669"/>
    <property type="project" value="TreeGrafter"/>
</dbReference>
<dbReference type="SMART" id="SM00267">
    <property type="entry name" value="GGDEF"/>
    <property type="match status" value="1"/>
</dbReference>
<comment type="caution">
    <text evidence="6">The sequence shown here is derived from an EMBL/GenBank/DDBJ whole genome shotgun (WGS) entry which is preliminary data.</text>
</comment>
<evidence type="ECO:0000313" key="6">
    <source>
        <dbReference type="EMBL" id="OGI37768.1"/>
    </source>
</evidence>
<evidence type="ECO:0000313" key="7">
    <source>
        <dbReference type="Proteomes" id="UP000179334"/>
    </source>
</evidence>
<dbReference type="GO" id="GO:0052621">
    <property type="term" value="F:diguanylate cyclase activity"/>
    <property type="evidence" value="ECO:0007669"/>
    <property type="project" value="UniProtKB-EC"/>
</dbReference>
<dbReference type="GO" id="GO:1902201">
    <property type="term" value="P:negative regulation of bacterial-type flagellum-dependent cell motility"/>
    <property type="evidence" value="ECO:0007669"/>
    <property type="project" value="TreeGrafter"/>
</dbReference>
<feature type="domain" description="Response regulatory" evidence="4">
    <location>
        <begin position="13"/>
        <end position="131"/>
    </location>
</feature>
<proteinExistence type="predicted"/>
<name>A0A1F6SXX1_9PROT</name>
<dbReference type="EC" id="2.7.7.65" evidence="1"/>
<protein>
    <recommendedName>
        <fullName evidence="1">diguanylate cyclase</fullName>
        <ecNumber evidence="1">2.7.7.65</ecNumber>
    </recommendedName>
</protein>
<dbReference type="Proteomes" id="UP000179334">
    <property type="component" value="Unassembled WGS sequence"/>
</dbReference>
<dbReference type="SUPFAM" id="SSF52172">
    <property type="entry name" value="CheY-like"/>
    <property type="match status" value="1"/>
</dbReference>
<gene>
    <name evidence="6" type="ORF">A2V91_03755</name>
</gene>
<organism evidence="6 7">
    <name type="scientific">Candidatus Muproteobacteria bacterium RBG_16_64_10</name>
    <dbReference type="NCBI Taxonomy" id="1817757"/>
    <lineage>
        <taxon>Bacteria</taxon>
        <taxon>Pseudomonadati</taxon>
        <taxon>Pseudomonadota</taxon>
        <taxon>Candidatus Muproteobacteria</taxon>
    </lineage>
</organism>
<dbReference type="Pfam" id="PF00072">
    <property type="entry name" value="Response_reg"/>
    <property type="match status" value="1"/>
</dbReference>
<dbReference type="PANTHER" id="PTHR45138:SF9">
    <property type="entry name" value="DIGUANYLATE CYCLASE DGCM-RELATED"/>
    <property type="match status" value="1"/>
</dbReference>
<dbReference type="SUPFAM" id="SSF55073">
    <property type="entry name" value="Nucleotide cyclase"/>
    <property type="match status" value="1"/>
</dbReference>
<dbReference type="InterPro" id="IPR011006">
    <property type="entry name" value="CheY-like_superfamily"/>
</dbReference>
<dbReference type="PANTHER" id="PTHR45138">
    <property type="entry name" value="REGULATORY COMPONENTS OF SENSORY TRANSDUCTION SYSTEM"/>
    <property type="match status" value="1"/>
</dbReference>